<protein>
    <recommendedName>
        <fullName evidence="1">Glycosyltransferase 61 catalytic domain-containing protein</fullName>
    </recommendedName>
</protein>
<organism evidence="2">
    <name type="scientific">viral metagenome</name>
    <dbReference type="NCBI Taxonomy" id="1070528"/>
    <lineage>
        <taxon>unclassified sequences</taxon>
        <taxon>metagenomes</taxon>
        <taxon>organismal metagenomes</taxon>
    </lineage>
</organism>
<reference evidence="2" key="1">
    <citation type="journal article" date="2020" name="Nature">
        <title>Giant virus diversity and host interactions through global metagenomics.</title>
        <authorList>
            <person name="Schulz F."/>
            <person name="Roux S."/>
            <person name="Paez-Espino D."/>
            <person name="Jungbluth S."/>
            <person name="Walsh D.A."/>
            <person name="Denef V.J."/>
            <person name="McMahon K.D."/>
            <person name="Konstantinidis K.T."/>
            <person name="Eloe-Fadrosh E.A."/>
            <person name="Kyrpides N.C."/>
            <person name="Woyke T."/>
        </authorList>
    </citation>
    <scope>NUCLEOTIDE SEQUENCE</scope>
    <source>
        <strain evidence="2">GVMAG-M-3300023174-104</strain>
    </source>
</reference>
<dbReference type="Pfam" id="PF04577">
    <property type="entry name" value="Glyco_transf_61"/>
    <property type="match status" value="1"/>
</dbReference>
<proteinExistence type="predicted"/>
<name>A0A6C0D0I5_9ZZZZ</name>
<feature type="domain" description="Glycosyltransferase 61 catalytic" evidence="1">
    <location>
        <begin position="12"/>
        <end position="202"/>
    </location>
</feature>
<evidence type="ECO:0000259" key="1">
    <source>
        <dbReference type="Pfam" id="PF04577"/>
    </source>
</evidence>
<dbReference type="AlphaFoldDB" id="A0A6C0D0I5"/>
<dbReference type="InterPro" id="IPR049625">
    <property type="entry name" value="Glyco_transf_61_cat"/>
</dbReference>
<accession>A0A6C0D0I5</accession>
<dbReference type="EMBL" id="MN739518">
    <property type="protein sequence ID" value="QHT09932.1"/>
    <property type="molecule type" value="Genomic_DNA"/>
</dbReference>
<evidence type="ECO:0000313" key="2">
    <source>
        <dbReference type="EMBL" id="QHT09932.1"/>
    </source>
</evidence>
<sequence>MRIAVYLDQYSGHLFHDVEIFIFLYKKLVSHEKDIHLDFITATSHNTFQIPHIVERNQVLCKKLFDISFHVVVTKSNNLNQEYDMVIDRFKVDTRDINKFFATSILDFPEIRWANALSPTIPPSSLKILYATRQNSSYRKLTDDSHSFLTDLVLKYNGTICNDLTNYSIEDQIELYRSHNCVIGVHGNNLTGIMWMKPQSHVFEILPFHCKFHVYDYHCMSLCMKHQYTQLNGLNAKGESHNCVMDIEESCRNMLENHLFLLFNIMREI</sequence>
<dbReference type="GO" id="GO:0016757">
    <property type="term" value="F:glycosyltransferase activity"/>
    <property type="evidence" value="ECO:0007669"/>
    <property type="project" value="InterPro"/>
</dbReference>